<evidence type="ECO:0000313" key="2">
    <source>
        <dbReference type="EMBL" id="MBP2295266.1"/>
    </source>
</evidence>
<dbReference type="Pfam" id="PF05235">
    <property type="entry name" value="CHAD"/>
    <property type="match status" value="1"/>
</dbReference>
<dbReference type="SMART" id="SM00880">
    <property type="entry name" value="CHAD"/>
    <property type="match status" value="1"/>
</dbReference>
<feature type="domain" description="CHAD" evidence="1">
    <location>
        <begin position="8"/>
        <end position="290"/>
    </location>
</feature>
<dbReference type="Gene3D" id="1.40.20.10">
    <property type="entry name" value="CHAD domain"/>
    <property type="match status" value="1"/>
</dbReference>
<dbReference type="InterPro" id="IPR038186">
    <property type="entry name" value="CHAD_dom_sf"/>
</dbReference>
<keyword evidence="3" id="KW-1185">Reference proteome</keyword>
<reference evidence="2 3" key="1">
    <citation type="submission" date="2021-03" db="EMBL/GenBank/DDBJ databases">
        <title>Genomic Encyclopedia of Type Strains, Phase III (KMG-III): the genomes of soil and plant-associated and newly described type strains.</title>
        <authorList>
            <person name="Whitman W."/>
        </authorList>
    </citation>
    <scope>NUCLEOTIDE SEQUENCE [LARGE SCALE GENOMIC DNA]</scope>
    <source>
        <strain evidence="2 3">IMMIB AFH-6</strain>
    </source>
</reference>
<evidence type="ECO:0000259" key="1">
    <source>
        <dbReference type="PROSITE" id="PS51708"/>
    </source>
</evidence>
<dbReference type="Proteomes" id="UP000781958">
    <property type="component" value="Unassembled WGS sequence"/>
</dbReference>
<dbReference type="PANTHER" id="PTHR39339">
    <property type="entry name" value="SLR1444 PROTEIN"/>
    <property type="match status" value="1"/>
</dbReference>
<dbReference type="PROSITE" id="PS51708">
    <property type="entry name" value="CHAD"/>
    <property type="match status" value="1"/>
</dbReference>
<proteinExistence type="predicted"/>
<dbReference type="RefSeq" id="WP_209769700.1">
    <property type="nucleotide sequence ID" value="NZ_JAGINP010000021.1"/>
</dbReference>
<dbReference type="InterPro" id="IPR007899">
    <property type="entry name" value="CHAD_dom"/>
</dbReference>
<evidence type="ECO:0000313" key="3">
    <source>
        <dbReference type="Proteomes" id="UP000781958"/>
    </source>
</evidence>
<comment type="caution">
    <text evidence="2">The sequence shown here is derived from an EMBL/GenBank/DDBJ whole genome shotgun (WGS) entry which is preliminary data.</text>
</comment>
<protein>
    <submittedName>
        <fullName evidence="2">CHAD domain-containing protein</fullName>
    </submittedName>
</protein>
<sequence length="330" mass="36777">MGYCIRRDEPVADGIRRIALEQIDKAVRSLAEPEEGRHKGVHEARKACKKLRALLRLARGALGAEAYRRENLFVRDAQRELSAVRDTAAIIESLDKLTAHFADQLDGQAFARLRATLVERCRAIEAEQMDKGDMPARVAKQLDGARERIAAWHLSGKGNGKTNGKGMAMLRPGLHRVYRDGRQLFRALDAGSDAHAWHDWRKQVKYFWYHTRILCPLWPGPLDALSDELERVSDLVGHDHDLVVLRDIAASSDLDATTAEALAALVERRCRELRHEAMPIGLRLYADRPSDVVDRFGVYWKAWHGSVLAPAPAGTAKRVAGVAPSRPAAA</sequence>
<dbReference type="EMBL" id="JAGINP010000021">
    <property type="protein sequence ID" value="MBP2295266.1"/>
    <property type="molecule type" value="Genomic_DNA"/>
</dbReference>
<accession>A0ABS4SRS2</accession>
<organism evidence="2 3">
    <name type="scientific">Azospirillum rugosum</name>
    <dbReference type="NCBI Taxonomy" id="416170"/>
    <lineage>
        <taxon>Bacteria</taxon>
        <taxon>Pseudomonadati</taxon>
        <taxon>Pseudomonadota</taxon>
        <taxon>Alphaproteobacteria</taxon>
        <taxon>Rhodospirillales</taxon>
        <taxon>Azospirillaceae</taxon>
        <taxon>Azospirillum</taxon>
    </lineage>
</organism>
<gene>
    <name evidence="2" type="ORF">J2851_005071</name>
</gene>
<name>A0ABS4SRS2_9PROT</name>
<dbReference type="PANTHER" id="PTHR39339:SF1">
    <property type="entry name" value="CHAD DOMAIN-CONTAINING PROTEIN"/>
    <property type="match status" value="1"/>
</dbReference>